<dbReference type="PANTHER" id="PTHR43941">
    <property type="entry name" value="STRUCTURAL MAINTENANCE OF CHROMOSOMES PROTEIN 2"/>
    <property type="match status" value="1"/>
</dbReference>
<dbReference type="Proteomes" id="UP000298390">
    <property type="component" value="Unassembled WGS sequence"/>
</dbReference>
<gene>
    <name evidence="3" type="ORF">EVJ58_g5837</name>
</gene>
<feature type="region of interest" description="Disordered" evidence="2">
    <location>
        <begin position="1174"/>
        <end position="1200"/>
    </location>
</feature>
<keyword evidence="1" id="KW-0175">Coiled coil</keyword>
<accession>A0A4Y9Y9V0</accession>
<evidence type="ECO:0000313" key="4">
    <source>
        <dbReference type="Proteomes" id="UP000298390"/>
    </source>
</evidence>
<feature type="compositionally biased region" description="Polar residues" evidence="2">
    <location>
        <begin position="931"/>
        <end position="943"/>
    </location>
</feature>
<feature type="coiled-coil region" evidence="1">
    <location>
        <begin position="197"/>
        <end position="339"/>
    </location>
</feature>
<feature type="region of interest" description="Disordered" evidence="2">
    <location>
        <begin position="718"/>
        <end position="738"/>
    </location>
</feature>
<evidence type="ECO:0000313" key="3">
    <source>
        <dbReference type="EMBL" id="TFY59346.1"/>
    </source>
</evidence>
<feature type="region of interest" description="Disordered" evidence="2">
    <location>
        <begin position="1559"/>
        <end position="1619"/>
    </location>
</feature>
<feature type="coiled-coil region" evidence="1">
    <location>
        <begin position="400"/>
        <end position="434"/>
    </location>
</feature>
<feature type="compositionally biased region" description="Basic and acidic residues" evidence="2">
    <location>
        <begin position="1174"/>
        <end position="1199"/>
    </location>
</feature>
<proteinExistence type="predicted"/>
<protein>
    <submittedName>
        <fullName evidence="3">Uncharacterized protein</fullName>
    </submittedName>
</protein>
<feature type="coiled-coil region" evidence="1">
    <location>
        <begin position="1313"/>
        <end position="1375"/>
    </location>
</feature>
<feature type="compositionally biased region" description="Basic and acidic residues" evidence="2">
    <location>
        <begin position="917"/>
        <end position="930"/>
    </location>
</feature>
<comment type="caution">
    <text evidence="3">The sequence shown here is derived from an EMBL/GenBank/DDBJ whole genome shotgun (WGS) entry which is preliminary data.</text>
</comment>
<evidence type="ECO:0000256" key="2">
    <source>
        <dbReference type="SAM" id="MobiDB-lite"/>
    </source>
</evidence>
<feature type="compositionally biased region" description="Pro residues" evidence="2">
    <location>
        <begin position="1479"/>
        <end position="1488"/>
    </location>
</feature>
<dbReference type="Gene3D" id="1.10.287.1490">
    <property type="match status" value="1"/>
</dbReference>
<feature type="coiled-coil region" evidence="1">
    <location>
        <begin position="85"/>
        <end position="112"/>
    </location>
</feature>
<dbReference type="SUPFAM" id="SSF57997">
    <property type="entry name" value="Tropomyosin"/>
    <property type="match status" value="1"/>
</dbReference>
<feature type="compositionally biased region" description="Low complexity" evidence="2">
    <location>
        <begin position="1489"/>
        <end position="1502"/>
    </location>
</feature>
<dbReference type="STRING" id="34475.A0A4Y9Y9V0"/>
<feature type="coiled-coil region" evidence="1">
    <location>
        <begin position="868"/>
        <end position="917"/>
    </location>
</feature>
<reference evidence="3 4" key="1">
    <citation type="submission" date="2019-01" db="EMBL/GenBank/DDBJ databases">
        <title>Genome sequencing of the rare red list fungi Fomitopsis rosea.</title>
        <authorList>
            <person name="Buettner E."/>
            <person name="Kellner H."/>
        </authorList>
    </citation>
    <scope>NUCLEOTIDE SEQUENCE [LARGE SCALE GENOMIC DNA]</scope>
    <source>
        <strain evidence="3 4">DSM 105464</strain>
    </source>
</reference>
<evidence type="ECO:0000256" key="1">
    <source>
        <dbReference type="SAM" id="Coils"/>
    </source>
</evidence>
<feature type="coiled-coil region" evidence="1">
    <location>
        <begin position="564"/>
        <end position="654"/>
    </location>
</feature>
<feature type="region of interest" description="Disordered" evidence="2">
    <location>
        <begin position="917"/>
        <end position="949"/>
    </location>
</feature>
<sequence length="1619" mass="181485">MSTWGIGDDHDSDEVQALKEQLRNKDAQYATLHSQLLKGEDERHDLRDSFDDVVTKLRREADRALQLDATITQRNQELQNERITRQNADAALAATQQKLKAAEQTSHELQGTLDSLSRGIQSTSSQKGALETENFTLKAKVRSLQAELAAKDHAAETSLRQSRNATTGQRGRPRSSSANNFRVTALERDSADLHSRLAQQSTQLREAKSQAARLQESLVQKENEMMAMQKQLRRELDEARSSLEDRQEELRMIQGSGGADAAAREASLLERLEDEERRAAMLEAELKRSSGTQNKRELAMLQGEVQRTLDLLEAEKRKVQGAEARLVELVADKESALDERDGACQQAQQMQGCIREMSIRIQYVTERMHMAILDVAPRDLENRLASSVQGSLVPLSPGRDAEAAATIERLLNKIESLRSERDGLRYERDDLQKDFDFLTDESRFTIEDLRTKLSAALTSTNASSHAHALVPRNASAGYHNARLGGHVLVFALVAQYSAEQDADNVARIEFLSHSLSIARGELAFAQQSLVDKETHISDMKADIDEKDAGLHQLQATLAETTHNLHLAESTIAACKDIISRLEEERSRDRDHQNDAGTTLTQAEAHLEELSKALLEAETQRDALALQLQHTQQDLETTRQELTEAEERFAQQLRSLSSGQSDKALNDQINALEERVLRRTEQVGLHQHDIKRLETNLRLQEERVAEMTAELEVMMGEKEAMVEDSRASREDRDEARSQCEALEEKAEQLEDERGELRAALESVKADARSLTEQIQQLTQQRAMSGSVEAELQSRFNEERTCLSQALEEKTRLAEGLRYEASRLENEAIQVTVALATVYAAVRATDVSKRCAEDARVLAQQESALLWRDVEDKEARITSLQQQLDALRELQAAADGEKESQLLAEQTRLQEELQSLRSAHSEVRSTLERESQRFSQTSEESQQKLAESARTESRLREQLAAVEAAKAEAVQTLQVQLDKVTADLEAIQASHEQLKQSHLETETVLIASKRELEQQLQDALARLQETDRIGDELTAIRADQQKELDDLYDDFERTKAALDEANFSRKEIDVQCQDLIGEVEALKAQLSERTEAYEAAEAEFEQLRDCELKEMKVRLDSTAREAEQARSVLSDLDLRYQQLSEESSAVKNDLENQLTSAQDEVDYLKATLRGEMDLHSRTQKEHEEEVRLAKDKTAEAERESGQLRQEITALRTQLEEAETSLQTLENERTALQFEATSMSGEVQRLKSLQRYLESQVKDSETRIQSLSDDLDEARSKLVQSEKAFQGLEATSSMREIQQEQTIHALKRDLHALRSNPSLQEKIADLEERNMDMEELLRNKCMEIEENDDRFIEVLKEKKKLTSKIESLTRKLHALQSKVAAGEAGTSTPKAGVQAGPSVPALRTARPSTSTVNLPVVPRLERVAQPQPPLPTPTYTPTTPNPRSRIASGPSALPRPKTPESRTSQPTVFRARTPEARRTPSHAPPMPPIPAMPMASSSMETTSTAGKKRRAPDDFDDYESLPPQGFTADCLPVNQPTTPRARRALQAVRTGFTPVRHQVAQLSPRRATTASLPPVIADVTNSPRGKASAQEATAAKRGWLGKIRNGSGQARAVSSRPMFDRR</sequence>
<feature type="region of interest" description="Disordered" evidence="2">
    <location>
        <begin position="1378"/>
        <end position="1510"/>
    </location>
</feature>
<feature type="compositionally biased region" description="Polar residues" evidence="2">
    <location>
        <begin position="158"/>
        <end position="182"/>
    </location>
</feature>
<organism evidence="3 4">
    <name type="scientific">Rhodofomes roseus</name>
    <dbReference type="NCBI Taxonomy" id="34475"/>
    <lineage>
        <taxon>Eukaryota</taxon>
        <taxon>Fungi</taxon>
        <taxon>Dikarya</taxon>
        <taxon>Basidiomycota</taxon>
        <taxon>Agaricomycotina</taxon>
        <taxon>Agaricomycetes</taxon>
        <taxon>Polyporales</taxon>
        <taxon>Rhodofomes</taxon>
    </lineage>
</organism>
<dbReference type="PANTHER" id="PTHR43941:SF1">
    <property type="entry name" value="STRUCTURAL MAINTENANCE OF CHROMOSOMES PROTEIN 2"/>
    <property type="match status" value="1"/>
</dbReference>
<feature type="region of interest" description="Disordered" evidence="2">
    <location>
        <begin position="152"/>
        <end position="187"/>
    </location>
</feature>
<name>A0A4Y9Y9V0_9APHY</name>
<dbReference type="EMBL" id="SEKV01000308">
    <property type="protein sequence ID" value="TFY59346.1"/>
    <property type="molecule type" value="Genomic_DNA"/>
</dbReference>